<dbReference type="GO" id="GO:0000981">
    <property type="term" value="F:DNA-binding transcription factor activity, RNA polymerase II-specific"/>
    <property type="evidence" value="ECO:0007669"/>
    <property type="project" value="TreeGrafter"/>
</dbReference>
<dbReference type="FunFam" id="3.30.160.60:FF:001498">
    <property type="entry name" value="Zinc finger protein 404"/>
    <property type="match status" value="1"/>
</dbReference>
<dbReference type="GeneID" id="105019770"/>
<dbReference type="GeneTree" id="ENSGT01150000286934"/>
<feature type="compositionally biased region" description="Polar residues" evidence="11">
    <location>
        <begin position="77"/>
        <end position="89"/>
    </location>
</feature>
<name>A0AAY5JYV2_ESOLU</name>
<comment type="subcellular location">
    <subcellularLocation>
        <location evidence="1">Nucleus</location>
    </subcellularLocation>
</comment>
<accession>A0AAY5JYV2</accession>
<evidence type="ECO:0000313" key="13">
    <source>
        <dbReference type="Ensembl" id="ENSELUP00000081718.1"/>
    </source>
</evidence>
<dbReference type="RefSeq" id="XP_010884476.2">
    <property type="nucleotide sequence ID" value="XM_010886174.3"/>
</dbReference>
<protein>
    <recommendedName>
        <fullName evidence="12">C2H2-type domain-containing protein</fullName>
    </recommendedName>
</protein>
<keyword evidence="14" id="KW-1185">Reference proteome</keyword>
<feature type="region of interest" description="Disordered" evidence="11">
    <location>
        <begin position="147"/>
        <end position="173"/>
    </location>
</feature>
<sequence length="257" mass="29477">MSKLQLLNVFVTERLSAAAVEIFGAVEKTIAVYQEEIFRAAEENVRLRKLLDMSIKPETQLHSEDLQLLTPVVPPEQQNCEQEWSSSLGQEGPELKHIKQEQQKLRHNQKDNPQPTHLHQNQTEDDRECGDLLIIKTEEFQIELDRESYGTPETTSDPAPSVNPEGPASAEKPYRCKQCGKGFTRMGHLTIHLRIHTGEKPYQCKDCGKRFNRKHDLGRHARVHTGEKPCQCKDGYRACKRKMDLTLNMRSHTGDRT</sequence>
<dbReference type="PROSITE" id="PS00028">
    <property type="entry name" value="ZINC_FINGER_C2H2_1"/>
    <property type="match status" value="2"/>
</dbReference>
<evidence type="ECO:0000256" key="3">
    <source>
        <dbReference type="ARBA" id="ARBA00022723"/>
    </source>
</evidence>
<feature type="compositionally biased region" description="Polar residues" evidence="11">
    <location>
        <begin position="111"/>
        <end position="121"/>
    </location>
</feature>
<evidence type="ECO:0000256" key="4">
    <source>
        <dbReference type="ARBA" id="ARBA00022737"/>
    </source>
</evidence>
<keyword evidence="7" id="KW-0805">Transcription regulation</keyword>
<dbReference type="PROSITE" id="PS50157">
    <property type="entry name" value="ZINC_FINGER_C2H2_2"/>
    <property type="match status" value="2"/>
</dbReference>
<feature type="region of interest" description="Disordered" evidence="11">
    <location>
        <begin position="77"/>
        <end position="127"/>
    </location>
</feature>
<dbReference type="GO" id="GO:0005634">
    <property type="term" value="C:nucleus"/>
    <property type="evidence" value="ECO:0007669"/>
    <property type="project" value="UniProtKB-SubCell"/>
</dbReference>
<keyword evidence="9" id="KW-0539">Nucleus</keyword>
<dbReference type="GO" id="GO:0008270">
    <property type="term" value="F:zinc ion binding"/>
    <property type="evidence" value="ECO:0007669"/>
    <property type="project" value="UniProtKB-KW"/>
</dbReference>
<keyword evidence="4" id="KW-0677">Repeat</keyword>
<dbReference type="FunFam" id="3.30.160.60:FF:002063">
    <property type="entry name" value="RB associated KRAB zinc finger"/>
    <property type="match status" value="1"/>
</dbReference>
<feature type="compositionally biased region" description="Basic and acidic residues" evidence="11">
    <location>
        <begin position="93"/>
        <end position="110"/>
    </location>
</feature>
<reference evidence="13" key="3">
    <citation type="submission" date="2025-09" db="UniProtKB">
        <authorList>
            <consortium name="Ensembl"/>
        </authorList>
    </citation>
    <scope>IDENTIFICATION</scope>
</reference>
<feature type="domain" description="C2H2-type" evidence="12">
    <location>
        <begin position="202"/>
        <end position="229"/>
    </location>
</feature>
<dbReference type="PANTHER" id="PTHR23235:SF142">
    <property type="entry name" value="ZINC FINGER PROTEIN 384"/>
    <property type="match status" value="1"/>
</dbReference>
<comment type="similarity">
    <text evidence="2">Belongs to the krueppel C2H2-type zinc-finger protein family.</text>
</comment>
<evidence type="ECO:0000256" key="6">
    <source>
        <dbReference type="ARBA" id="ARBA00022833"/>
    </source>
</evidence>
<dbReference type="InterPro" id="IPR013087">
    <property type="entry name" value="Znf_C2H2_type"/>
</dbReference>
<dbReference type="Pfam" id="PF00096">
    <property type="entry name" value="zf-C2H2"/>
    <property type="match status" value="2"/>
</dbReference>
<organism evidence="13 14">
    <name type="scientific">Esox lucius</name>
    <name type="common">Northern pike</name>
    <dbReference type="NCBI Taxonomy" id="8010"/>
    <lineage>
        <taxon>Eukaryota</taxon>
        <taxon>Metazoa</taxon>
        <taxon>Chordata</taxon>
        <taxon>Craniata</taxon>
        <taxon>Vertebrata</taxon>
        <taxon>Euteleostomi</taxon>
        <taxon>Actinopterygii</taxon>
        <taxon>Neopterygii</taxon>
        <taxon>Teleostei</taxon>
        <taxon>Protacanthopterygii</taxon>
        <taxon>Esociformes</taxon>
        <taxon>Esocidae</taxon>
        <taxon>Esox</taxon>
    </lineage>
</organism>
<keyword evidence="8" id="KW-0804">Transcription</keyword>
<dbReference type="SMART" id="SM00355">
    <property type="entry name" value="ZnF_C2H2"/>
    <property type="match status" value="2"/>
</dbReference>
<evidence type="ECO:0000313" key="14">
    <source>
        <dbReference type="Proteomes" id="UP000265140"/>
    </source>
</evidence>
<evidence type="ECO:0000256" key="9">
    <source>
        <dbReference type="ARBA" id="ARBA00023242"/>
    </source>
</evidence>
<dbReference type="Proteomes" id="UP000265140">
    <property type="component" value="Chromosome 22"/>
</dbReference>
<dbReference type="AlphaFoldDB" id="A0AAY5JYV2"/>
<keyword evidence="5 10" id="KW-0863">Zinc-finger</keyword>
<dbReference type="PANTHER" id="PTHR23235">
    <property type="entry name" value="KRUEPPEL-LIKE TRANSCRIPTION FACTOR"/>
    <property type="match status" value="1"/>
</dbReference>
<reference evidence="13" key="2">
    <citation type="submission" date="2025-08" db="UniProtKB">
        <authorList>
            <consortium name="Ensembl"/>
        </authorList>
    </citation>
    <scope>IDENTIFICATION</scope>
</reference>
<keyword evidence="6" id="KW-0862">Zinc</keyword>
<dbReference type="Gene3D" id="3.30.160.60">
    <property type="entry name" value="Classic Zinc Finger"/>
    <property type="match status" value="3"/>
</dbReference>
<keyword evidence="3" id="KW-0479">Metal-binding</keyword>
<dbReference type="KEGG" id="els:105019770"/>
<feature type="domain" description="C2H2-type" evidence="12">
    <location>
        <begin position="174"/>
        <end position="201"/>
    </location>
</feature>
<dbReference type="Ensembl" id="ENSELUT00000106369.1">
    <property type="protein sequence ID" value="ENSELUP00000081718.1"/>
    <property type="gene ID" value="ENSELUG00000037115.1"/>
</dbReference>
<evidence type="ECO:0000256" key="1">
    <source>
        <dbReference type="ARBA" id="ARBA00004123"/>
    </source>
</evidence>
<evidence type="ECO:0000259" key="12">
    <source>
        <dbReference type="PROSITE" id="PS50157"/>
    </source>
</evidence>
<dbReference type="InterPro" id="IPR036236">
    <property type="entry name" value="Znf_C2H2_sf"/>
</dbReference>
<evidence type="ECO:0000256" key="5">
    <source>
        <dbReference type="ARBA" id="ARBA00022771"/>
    </source>
</evidence>
<dbReference type="SUPFAM" id="SSF57667">
    <property type="entry name" value="beta-beta-alpha zinc fingers"/>
    <property type="match status" value="2"/>
</dbReference>
<evidence type="ECO:0000256" key="2">
    <source>
        <dbReference type="ARBA" id="ARBA00006991"/>
    </source>
</evidence>
<evidence type="ECO:0000256" key="7">
    <source>
        <dbReference type="ARBA" id="ARBA00023015"/>
    </source>
</evidence>
<evidence type="ECO:0000256" key="10">
    <source>
        <dbReference type="PROSITE-ProRule" id="PRU00042"/>
    </source>
</evidence>
<evidence type="ECO:0000256" key="8">
    <source>
        <dbReference type="ARBA" id="ARBA00023163"/>
    </source>
</evidence>
<evidence type="ECO:0000256" key="11">
    <source>
        <dbReference type="SAM" id="MobiDB-lite"/>
    </source>
</evidence>
<proteinExistence type="inferred from homology"/>
<dbReference type="GO" id="GO:0000978">
    <property type="term" value="F:RNA polymerase II cis-regulatory region sequence-specific DNA binding"/>
    <property type="evidence" value="ECO:0007669"/>
    <property type="project" value="TreeGrafter"/>
</dbReference>
<reference evidence="13 14" key="1">
    <citation type="submission" date="2020-02" db="EMBL/GenBank/DDBJ databases">
        <title>Esox lucius (northern pike) genome, fEsoLuc1, primary haplotype.</title>
        <authorList>
            <person name="Myers G."/>
            <person name="Karagic N."/>
            <person name="Meyer A."/>
            <person name="Pippel M."/>
            <person name="Reichard M."/>
            <person name="Winkler S."/>
            <person name="Tracey A."/>
            <person name="Sims Y."/>
            <person name="Howe K."/>
            <person name="Rhie A."/>
            <person name="Formenti G."/>
            <person name="Durbin R."/>
            <person name="Fedrigo O."/>
            <person name="Jarvis E.D."/>
        </authorList>
    </citation>
    <scope>NUCLEOTIDE SEQUENCE [LARGE SCALE GENOMIC DNA]</scope>
</reference>